<dbReference type="PANTHER" id="PTHR30399">
    <property type="entry name" value="UNCHARACTERIZED PROTEIN YGJP"/>
    <property type="match status" value="1"/>
</dbReference>
<reference evidence="2 3" key="1">
    <citation type="submission" date="2020-08" db="EMBL/GenBank/DDBJ databases">
        <title>Genomic Encyclopedia of Type Strains, Phase IV (KMG-IV): sequencing the most valuable type-strain genomes for metagenomic binning, comparative biology and taxonomic classification.</title>
        <authorList>
            <person name="Goeker M."/>
        </authorList>
    </citation>
    <scope>NUCLEOTIDE SEQUENCE [LARGE SCALE GENOMIC DNA]</scope>
    <source>
        <strain evidence="2 3">DSM 40141</strain>
    </source>
</reference>
<feature type="domain" description="YgjP-like metallopeptidase" evidence="1">
    <location>
        <begin position="41"/>
        <end position="254"/>
    </location>
</feature>
<dbReference type="AlphaFoldDB" id="A0A7X0HIM7"/>
<comment type="caution">
    <text evidence="2">The sequence shown here is derived from an EMBL/GenBank/DDBJ whole genome shotgun (WGS) entry which is preliminary data.</text>
</comment>
<keyword evidence="3" id="KW-1185">Reference proteome</keyword>
<dbReference type="InterPro" id="IPR002725">
    <property type="entry name" value="YgjP-like_metallopeptidase"/>
</dbReference>
<name>A0A7X0HIM7_9ACTN</name>
<protein>
    <recommendedName>
        <fullName evidence="1">YgjP-like metallopeptidase domain-containing protein</fullName>
    </recommendedName>
</protein>
<dbReference type="Pfam" id="PF01863">
    <property type="entry name" value="YgjP-like"/>
    <property type="match status" value="1"/>
</dbReference>
<dbReference type="CDD" id="cd07344">
    <property type="entry name" value="M48_yhfN_like"/>
    <property type="match status" value="1"/>
</dbReference>
<organism evidence="2 3">
    <name type="scientific">Streptomyces candidus</name>
    <dbReference type="NCBI Taxonomy" id="67283"/>
    <lineage>
        <taxon>Bacteria</taxon>
        <taxon>Bacillati</taxon>
        <taxon>Actinomycetota</taxon>
        <taxon>Actinomycetes</taxon>
        <taxon>Kitasatosporales</taxon>
        <taxon>Streptomycetaceae</taxon>
        <taxon>Streptomyces</taxon>
    </lineage>
</organism>
<accession>A0A7X0HIM7</accession>
<dbReference type="RefSeq" id="WP_229923127.1">
    <property type="nucleotide sequence ID" value="NZ_BNBN01000001.1"/>
</dbReference>
<dbReference type="InterPro" id="IPR053136">
    <property type="entry name" value="UTP_pyrophosphatase-like"/>
</dbReference>
<dbReference type="PANTHER" id="PTHR30399:SF1">
    <property type="entry name" value="UTP PYROPHOSPHATASE"/>
    <property type="match status" value="1"/>
</dbReference>
<sequence length="267" mass="29609">MTSPAEPPASPESRSPAMLVDGDLLSVGDLSLRVRASTRRKRFALTVESDAGLTLHSPAGGGVADAEDFVRAHRAWVVSKVGVRERTRPLNPAKRLVDGEVFRYLGRTYRLTVAEGEVRDGMVRLVAGRLVMGRSQAADPELGRAALVGWYTRAGRAWVGGRLQPWAARMGVDEPELDVRDLGERWGSYRPGTAGGRGRMSLGWPLFQLPMHLVDYVVAHELAHVRVPGHRSDFWRLLGTALPEYEERRRELDELGRRMWMGEVAAP</sequence>
<dbReference type="EMBL" id="JACHEM010000008">
    <property type="protein sequence ID" value="MBB6437044.1"/>
    <property type="molecule type" value="Genomic_DNA"/>
</dbReference>
<dbReference type="Gene3D" id="3.30.2010.10">
    <property type="entry name" value="Metalloproteases ('zincins'), catalytic domain"/>
    <property type="match status" value="1"/>
</dbReference>
<evidence type="ECO:0000259" key="1">
    <source>
        <dbReference type="Pfam" id="PF01863"/>
    </source>
</evidence>
<evidence type="ECO:0000313" key="3">
    <source>
        <dbReference type="Proteomes" id="UP000540423"/>
    </source>
</evidence>
<dbReference type="Proteomes" id="UP000540423">
    <property type="component" value="Unassembled WGS sequence"/>
</dbReference>
<gene>
    <name evidence="2" type="ORF">HNQ79_003519</name>
</gene>
<evidence type="ECO:0000313" key="2">
    <source>
        <dbReference type="EMBL" id="MBB6437044.1"/>
    </source>
</evidence>
<proteinExistence type="predicted"/>